<organism evidence="7 8">
    <name type="scientific">Myceligenerans crystallogenes</name>
    <dbReference type="NCBI Taxonomy" id="316335"/>
    <lineage>
        <taxon>Bacteria</taxon>
        <taxon>Bacillati</taxon>
        <taxon>Actinomycetota</taxon>
        <taxon>Actinomycetes</taxon>
        <taxon>Micrococcales</taxon>
        <taxon>Promicromonosporaceae</taxon>
        <taxon>Myceligenerans</taxon>
    </lineage>
</organism>
<gene>
    <name evidence="7" type="ORF">GCM10009751_12150</name>
</gene>
<evidence type="ECO:0000256" key="5">
    <source>
        <dbReference type="SAM" id="MobiDB-lite"/>
    </source>
</evidence>
<comment type="function">
    <text evidence="1">Acyltransferase required for the direct transfer of medium- to long-chain fatty acyl moieties from a carrier protein (MbtL) on to the epsilon-amino group of lysine residue in the mycobactin core.</text>
</comment>
<feature type="domain" description="Acyltransferase MbtK/IucB-like conserved" evidence="6">
    <location>
        <begin position="66"/>
        <end position="114"/>
    </location>
</feature>
<feature type="region of interest" description="Disordered" evidence="5">
    <location>
        <begin position="1"/>
        <end position="38"/>
    </location>
</feature>
<dbReference type="SMART" id="SM01006">
    <property type="entry name" value="AlcB"/>
    <property type="match status" value="1"/>
</dbReference>
<evidence type="ECO:0000259" key="6">
    <source>
        <dbReference type="SMART" id="SM01006"/>
    </source>
</evidence>
<dbReference type="PANTHER" id="PTHR31438">
    <property type="entry name" value="LYSINE N-ACYLTRANSFERASE C17G9.06C-RELATED"/>
    <property type="match status" value="1"/>
</dbReference>
<evidence type="ECO:0000256" key="3">
    <source>
        <dbReference type="ARBA" id="ARBA00020586"/>
    </source>
</evidence>
<feature type="compositionally biased region" description="Pro residues" evidence="5">
    <location>
        <begin position="9"/>
        <end position="20"/>
    </location>
</feature>
<proteinExistence type="predicted"/>
<dbReference type="Gene3D" id="3.40.630.30">
    <property type="match status" value="1"/>
</dbReference>
<dbReference type="RefSeq" id="WP_344100603.1">
    <property type="nucleotide sequence ID" value="NZ_BAAANL010000002.1"/>
</dbReference>
<dbReference type="EMBL" id="BAAANL010000002">
    <property type="protein sequence ID" value="GAA1856505.1"/>
    <property type="molecule type" value="Genomic_DNA"/>
</dbReference>
<dbReference type="Pfam" id="PF13523">
    <property type="entry name" value="Acetyltransf_8"/>
    <property type="match status" value="1"/>
</dbReference>
<evidence type="ECO:0000256" key="1">
    <source>
        <dbReference type="ARBA" id="ARBA00003818"/>
    </source>
</evidence>
<comment type="pathway">
    <text evidence="2">Siderophore biosynthesis; mycobactin biosynthesis.</text>
</comment>
<evidence type="ECO:0000313" key="7">
    <source>
        <dbReference type="EMBL" id="GAA1856505.1"/>
    </source>
</evidence>
<protein>
    <recommendedName>
        <fullName evidence="3">Lysine N-acyltransferase MbtK</fullName>
    </recommendedName>
    <alternativeName>
        <fullName evidence="4">Mycobactin synthase protein K</fullName>
    </alternativeName>
</protein>
<sequence>MSTPQTPDLTPPPAGDPGPAVPWAVPGSEVSADPSVPDRPAVRLLHGAPGAEVWRTTTPRGVIAAHVLDPVADLDVLHAWVTEPRARFWGLGELTRDELRETYEFVDSLPTHNAYLVRWDGDPVALVQAYHPEDDPVAGAYPVAEGDLGLHFFRAPALPGAGGSDESWAVLGPACLAFLFAGPGTRRVIGEPDARNAAALARMVAMGFEAGEQVHFESPNGPKDAVMAYLTRGRAEGILAAASAGRR</sequence>
<name>A0ABN2N970_9MICO</name>
<keyword evidence="8" id="KW-1185">Reference proteome</keyword>
<evidence type="ECO:0000256" key="4">
    <source>
        <dbReference type="ARBA" id="ARBA00031122"/>
    </source>
</evidence>
<dbReference type="Proteomes" id="UP001501094">
    <property type="component" value="Unassembled WGS sequence"/>
</dbReference>
<evidence type="ECO:0000256" key="2">
    <source>
        <dbReference type="ARBA" id="ARBA00005102"/>
    </source>
</evidence>
<dbReference type="SUPFAM" id="SSF55729">
    <property type="entry name" value="Acyl-CoA N-acyltransferases (Nat)"/>
    <property type="match status" value="1"/>
</dbReference>
<comment type="caution">
    <text evidence="7">The sequence shown here is derived from an EMBL/GenBank/DDBJ whole genome shotgun (WGS) entry which is preliminary data.</text>
</comment>
<reference evidence="7 8" key="1">
    <citation type="journal article" date="2019" name="Int. J. Syst. Evol. Microbiol.">
        <title>The Global Catalogue of Microorganisms (GCM) 10K type strain sequencing project: providing services to taxonomists for standard genome sequencing and annotation.</title>
        <authorList>
            <consortium name="The Broad Institute Genomics Platform"/>
            <consortium name="The Broad Institute Genome Sequencing Center for Infectious Disease"/>
            <person name="Wu L."/>
            <person name="Ma J."/>
        </authorList>
    </citation>
    <scope>NUCLEOTIDE SEQUENCE [LARGE SCALE GENOMIC DNA]</scope>
    <source>
        <strain evidence="7 8">JCM 14326</strain>
    </source>
</reference>
<evidence type="ECO:0000313" key="8">
    <source>
        <dbReference type="Proteomes" id="UP001501094"/>
    </source>
</evidence>
<dbReference type="InterPro" id="IPR016181">
    <property type="entry name" value="Acyl_CoA_acyltransferase"/>
</dbReference>
<dbReference type="PANTHER" id="PTHR31438:SF1">
    <property type="entry name" value="LYSINE N-ACYLTRANSFERASE C17G9.06C-RELATED"/>
    <property type="match status" value="1"/>
</dbReference>
<dbReference type="InterPro" id="IPR019432">
    <property type="entry name" value="Acyltransferase_MbtK/IucB-like"/>
</dbReference>
<accession>A0ABN2N970</accession>